<name>A0A1U7IZQ2_9CYAN</name>
<dbReference type="Proteomes" id="UP000185557">
    <property type="component" value="Unassembled WGS sequence"/>
</dbReference>
<reference evidence="4 5" key="1">
    <citation type="submission" date="2016-11" db="EMBL/GenBank/DDBJ databases">
        <title>Draft Genome Sequences of Nine Cyanobacterial Strains from Diverse Habitats.</title>
        <authorList>
            <person name="Zhu T."/>
            <person name="Hou S."/>
            <person name="Lu X."/>
            <person name="Hess W.R."/>
        </authorList>
    </citation>
    <scope>NUCLEOTIDE SEQUENCE [LARGE SCALE GENOMIC DNA]</scope>
    <source>
        <strain evidence="4 5">NIES-30</strain>
    </source>
</reference>
<evidence type="ECO:0000313" key="5">
    <source>
        <dbReference type="Proteomes" id="UP000185557"/>
    </source>
</evidence>
<dbReference type="EMBL" id="MRCG01000022">
    <property type="protein sequence ID" value="OKH44509.1"/>
    <property type="molecule type" value="Genomic_DNA"/>
</dbReference>
<organism evidence="4 5">
    <name type="scientific">Phormidium tenue NIES-30</name>
    <dbReference type="NCBI Taxonomy" id="549789"/>
    <lineage>
        <taxon>Bacteria</taxon>
        <taxon>Bacillati</taxon>
        <taxon>Cyanobacteriota</taxon>
        <taxon>Cyanophyceae</taxon>
        <taxon>Oscillatoriophycideae</taxon>
        <taxon>Oscillatoriales</taxon>
        <taxon>Oscillatoriaceae</taxon>
        <taxon>Phormidium</taxon>
    </lineage>
</organism>
<dbReference type="RefSeq" id="WP_073610615.1">
    <property type="nucleotide sequence ID" value="NZ_MRCG01000022.1"/>
</dbReference>
<dbReference type="Pfam" id="PF25546">
    <property type="entry name" value="DUF7925"/>
    <property type="match status" value="1"/>
</dbReference>
<protein>
    <recommendedName>
        <fullName evidence="3">DUF7925 domain-containing protein</fullName>
    </recommendedName>
</protein>
<feature type="chain" id="PRO_5012752916" description="DUF7925 domain-containing protein" evidence="2">
    <location>
        <begin position="39"/>
        <end position="823"/>
    </location>
</feature>
<sequence>MKNTEPSPHSRFTSRFKPLVITAIATSGALHFLAPVLAEGTAAGTDIINRATATYSDGTTNFNAISNTVTIKVEEVRGLTVTDAGFTDANGGSVATSDNLYFDFLVTNTGNADAFVYIPGATALGPLATGGTITAVEIIAVNGTNLGTAIAVPAGGNSTNNLATFPNTGIVGADQNFRVRVTMAVTATNAGDAVRVQFGNTADNTPNTQNQQNIAFSTDTAPTTNDVYTLDANGTLAPANGEREAAASHQEFLATQPKPLAQTTLLMTSTTAPGALASDARDDTITYDLDFRVANNPQPGFPAGSLEGTPINLNGSPVERILVSTTVPPNTVWNGIAPIVPNGNWIPVYSTDDAYVGTENPINGVNWTTVAPAAGTVKRIGFIYDAGTNGALPPGTTVNDFRFTVVTSGLPATGGTITNIGQIFGQTFGDLANNLVYDESGDQDANNYDDGVFPPNPNISDFIANPKTGTANPNDPDTSSNNTGTGPDGESNVVGILPLSAANSALLNGPNNVPNAIGPTNAQDDFTNAATTVDTVGTQGSASNPAAATITNTVRNTIATNLDNVKLLPFAPTAANLLTGGIHGTNASIPDGTTVTISFGAQTAVYTYTAAGGFASANPPVVIGTLTPNQQQSYQVTVDLPAGTNQIQGYTIPIVAFVDNDSSNTFVATTDTVYNFTNNRIYPGFVNLVKAARIIDRDGTTQLEAFTVTPTRRPGPGQFVEYQITYQNISEIQPASGGGNVLLTGNGLVINEDGAAAPNTWAGITTHRQNTVATGGTLQFYNGAVLLGSTDPASGAAVTRYVNTIPSLAPQVGGTLTFRRIVN</sequence>
<feature type="compositionally biased region" description="Polar residues" evidence="1">
    <location>
        <begin position="467"/>
        <end position="485"/>
    </location>
</feature>
<keyword evidence="2" id="KW-0732">Signal</keyword>
<dbReference type="AlphaFoldDB" id="A0A1U7IZQ2"/>
<feature type="region of interest" description="Disordered" evidence="1">
    <location>
        <begin position="462"/>
        <end position="490"/>
    </location>
</feature>
<comment type="caution">
    <text evidence="4">The sequence shown here is derived from an EMBL/GenBank/DDBJ whole genome shotgun (WGS) entry which is preliminary data.</text>
</comment>
<evidence type="ECO:0000256" key="1">
    <source>
        <dbReference type="SAM" id="MobiDB-lite"/>
    </source>
</evidence>
<accession>A0A1U7IZQ2</accession>
<evidence type="ECO:0000259" key="3">
    <source>
        <dbReference type="Pfam" id="PF25546"/>
    </source>
</evidence>
<feature type="domain" description="DUF7925" evidence="3">
    <location>
        <begin position="264"/>
        <end position="448"/>
    </location>
</feature>
<keyword evidence="5" id="KW-1185">Reference proteome</keyword>
<dbReference type="OrthoDB" id="504271at2"/>
<dbReference type="InterPro" id="IPR057685">
    <property type="entry name" value="DUF7925"/>
</dbReference>
<evidence type="ECO:0000313" key="4">
    <source>
        <dbReference type="EMBL" id="OKH44509.1"/>
    </source>
</evidence>
<proteinExistence type="predicted"/>
<evidence type="ECO:0000256" key="2">
    <source>
        <dbReference type="SAM" id="SignalP"/>
    </source>
</evidence>
<feature type="signal peptide" evidence="2">
    <location>
        <begin position="1"/>
        <end position="38"/>
    </location>
</feature>
<dbReference type="STRING" id="549789.NIES30_22055"/>
<gene>
    <name evidence="4" type="ORF">NIES30_22055</name>
</gene>